<dbReference type="EMBL" id="AYXG01000231">
    <property type="protein sequence ID" value="EWC58658.1"/>
    <property type="molecule type" value="Genomic_DNA"/>
</dbReference>
<dbReference type="RefSeq" id="WP_035289156.1">
    <property type="nucleotide sequence ID" value="NZ_AYXG01000231.1"/>
</dbReference>
<protein>
    <submittedName>
        <fullName evidence="1">Uncharacterized protein</fullName>
    </submittedName>
</protein>
<evidence type="ECO:0000313" key="1">
    <source>
        <dbReference type="EMBL" id="EWC58658.1"/>
    </source>
</evidence>
<dbReference type="OrthoDB" id="3624112at2"/>
<organism evidence="1 2">
    <name type="scientific">Actinokineospora spheciospongiae</name>
    <dbReference type="NCBI Taxonomy" id="909613"/>
    <lineage>
        <taxon>Bacteria</taxon>
        <taxon>Bacillati</taxon>
        <taxon>Actinomycetota</taxon>
        <taxon>Actinomycetes</taxon>
        <taxon>Pseudonocardiales</taxon>
        <taxon>Pseudonocardiaceae</taxon>
        <taxon>Actinokineospora</taxon>
    </lineage>
</organism>
<dbReference type="eggNOG" id="ENOG5032TCR">
    <property type="taxonomic scope" value="Bacteria"/>
</dbReference>
<sequence length="221" mass="24926">MSTPTLDLRPAPVPLLLWRDHDDAVLGLPDMAMGEQPAAGDPQTTAADLYARGVRKVSVGSPLDLTGGMDAGTLVWLMVFLRELTSWSVAYDWTVLWGKHRDVWQRLNHLHPPRAMPDHPEAEDVLTRWRDTHYLCKCIHRHGPGFLEVRDRRAGDLSRFVIDDPHYLAAVETLIPGAPSDSVPPDVLAHLVEEGLVGTADDLAWWLPYRVRRWPWPSMIV</sequence>
<dbReference type="STRING" id="909613.UO65_6012"/>
<proteinExistence type="predicted"/>
<gene>
    <name evidence="1" type="ORF">UO65_6012</name>
</gene>
<dbReference type="Proteomes" id="UP000019277">
    <property type="component" value="Unassembled WGS sequence"/>
</dbReference>
<comment type="caution">
    <text evidence="1">The sequence shown here is derived from an EMBL/GenBank/DDBJ whole genome shotgun (WGS) entry which is preliminary data.</text>
</comment>
<reference evidence="1 2" key="1">
    <citation type="journal article" date="2014" name="Genome Announc.">
        <title>Draft Genome Sequence of the Antitrypanosomally Active Sponge-Associated Bacterium Actinokineospora sp. Strain EG49.</title>
        <authorList>
            <person name="Harjes J."/>
            <person name="Ryu T."/>
            <person name="Abdelmohsen U.R."/>
            <person name="Moitinho-Silva L."/>
            <person name="Horn H."/>
            <person name="Ravasi T."/>
            <person name="Hentschel U."/>
        </authorList>
    </citation>
    <scope>NUCLEOTIDE SEQUENCE [LARGE SCALE GENOMIC DNA]</scope>
    <source>
        <strain evidence="1 2">EG49</strain>
    </source>
</reference>
<accession>A0A8E3BI52</accession>
<dbReference type="AlphaFoldDB" id="W7IDS1"/>
<evidence type="ECO:0000313" key="2">
    <source>
        <dbReference type="Proteomes" id="UP000019277"/>
    </source>
</evidence>
<dbReference type="Pfam" id="PF19142">
    <property type="entry name" value="DUF5825"/>
    <property type="match status" value="1"/>
</dbReference>
<dbReference type="InterPro" id="IPR043863">
    <property type="entry name" value="DUF5825"/>
</dbReference>
<keyword evidence="2" id="KW-1185">Reference proteome</keyword>
<name>W7IDS1_9PSEU</name>
<accession>W7IDS1</accession>